<feature type="signal peptide" evidence="7">
    <location>
        <begin position="1"/>
        <end position="46"/>
    </location>
</feature>
<name>A0A6J4RBG6_9ACTN</name>
<evidence type="ECO:0000313" key="8">
    <source>
        <dbReference type="EMBL" id="CAA9469352.1"/>
    </source>
</evidence>
<evidence type="ECO:0000256" key="5">
    <source>
        <dbReference type="ARBA" id="ARBA00023136"/>
    </source>
</evidence>
<dbReference type="GO" id="GO:0044781">
    <property type="term" value="P:bacterial-type flagellum organization"/>
    <property type="evidence" value="ECO:0007669"/>
    <property type="project" value="InterPro"/>
</dbReference>
<feature type="chain" id="PRO_5026883805" description="Flagellar biosynthesis protein FliO" evidence="7">
    <location>
        <begin position="47"/>
        <end position="214"/>
    </location>
</feature>
<protein>
    <recommendedName>
        <fullName evidence="9">Flagellar biosynthesis protein FliO</fullName>
    </recommendedName>
</protein>
<feature type="transmembrane region" description="Helical" evidence="6">
    <location>
        <begin position="73"/>
        <end position="95"/>
    </location>
</feature>
<sequence length="214" mass="21643">MEFCDAIPRRVARISLTRVTPLARSIAAALTAATTAVLCLPLTALAANGEDTPLALEPAGAEAAEAATGTGSGVLRTIVGLAIVIGVIYGITWVLKSIKKAREAQASGTALDSLATLPLGPNRSLHLVRAGDVVVLLGVGESGVTPIRTYHEEEARALGLVSAEPQPASRAAIATGRPGLSGEVLPALAASSGSAGGSFLGRAVDGLRRRTVIR</sequence>
<gene>
    <name evidence="8" type="ORF">AVDCRST_MAG38-1156</name>
</gene>
<evidence type="ECO:0008006" key="9">
    <source>
        <dbReference type="Google" id="ProtNLM"/>
    </source>
</evidence>
<reference evidence="8" key="1">
    <citation type="submission" date="2020-02" db="EMBL/GenBank/DDBJ databases">
        <authorList>
            <person name="Meier V. D."/>
        </authorList>
    </citation>
    <scope>NUCLEOTIDE SEQUENCE</scope>
    <source>
        <strain evidence="8">AVDCRST_MAG38</strain>
    </source>
</reference>
<keyword evidence="2" id="KW-1003">Cell membrane</keyword>
<keyword evidence="5 6" id="KW-0472">Membrane</keyword>
<keyword evidence="3 6" id="KW-0812">Transmembrane</keyword>
<dbReference type="EMBL" id="CADCVJ010000074">
    <property type="protein sequence ID" value="CAA9469352.1"/>
    <property type="molecule type" value="Genomic_DNA"/>
</dbReference>
<keyword evidence="4 6" id="KW-1133">Transmembrane helix</keyword>
<accession>A0A6J4RBG6</accession>
<dbReference type="InterPro" id="IPR022781">
    <property type="entry name" value="Flagellar_biosynth_FliO"/>
</dbReference>
<evidence type="ECO:0000256" key="1">
    <source>
        <dbReference type="ARBA" id="ARBA00004236"/>
    </source>
</evidence>
<evidence type="ECO:0000256" key="6">
    <source>
        <dbReference type="SAM" id="Phobius"/>
    </source>
</evidence>
<proteinExistence type="predicted"/>
<dbReference type="AlphaFoldDB" id="A0A6J4RBG6"/>
<keyword evidence="7" id="KW-0732">Signal</keyword>
<dbReference type="GO" id="GO:0016020">
    <property type="term" value="C:membrane"/>
    <property type="evidence" value="ECO:0007669"/>
    <property type="project" value="InterPro"/>
</dbReference>
<evidence type="ECO:0000256" key="7">
    <source>
        <dbReference type="SAM" id="SignalP"/>
    </source>
</evidence>
<dbReference type="Pfam" id="PF04347">
    <property type="entry name" value="FliO"/>
    <property type="match status" value="1"/>
</dbReference>
<comment type="subcellular location">
    <subcellularLocation>
        <location evidence="1">Cell membrane</location>
    </subcellularLocation>
</comment>
<evidence type="ECO:0000256" key="2">
    <source>
        <dbReference type="ARBA" id="ARBA00022475"/>
    </source>
</evidence>
<evidence type="ECO:0000256" key="4">
    <source>
        <dbReference type="ARBA" id="ARBA00022989"/>
    </source>
</evidence>
<organism evidence="8">
    <name type="scientific">uncultured Solirubrobacteraceae bacterium</name>
    <dbReference type="NCBI Taxonomy" id="1162706"/>
    <lineage>
        <taxon>Bacteria</taxon>
        <taxon>Bacillati</taxon>
        <taxon>Actinomycetota</taxon>
        <taxon>Thermoleophilia</taxon>
        <taxon>Solirubrobacterales</taxon>
        <taxon>Solirubrobacteraceae</taxon>
        <taxon>environmental samples</taxon>
    </lineage>
</organism>
<evidence type="ECO:0000256" key="3">
    <source>
        <dbReference type="ARBA" id="ARBA00022692"/>
    </source>
</evidence>